<dbReference type="AlphaFoldDB" id="A0A8H2J8X6"/>
<name>A0A8H2J8X6_MYCMU</name>
<reference evidence="1 3" key="3">
    <citation type="journal article" date="2019" name="Sci. Rep.">
        <title>Insight into the biology of Mycobacterium mucogenicum and Mycobacterium neoaurum clade members.</title>
        <authorList>
            <person name="Behra P.R.K."/>
            <person name="Pettersson B.M.F."/>
            <person name="Ramesh M."/>
            <person name="Dasgupta S."/>
            <person name="Kirsebom L.A."/>
        </authorList>
    </citation>
    <scope>NUCLEOTIDE SEQUENCE [LARGE SCALE GENOMIC DNA]</scope>
    <source>
        <strain evidence="1 3">DSM 44124</strain>
    </source>
</reference>
<evidence type="ECO:0000313" key="2">
    <source>
        <dbReference type="EMBL" id="TLH51426.1"/>
    </source>
</evidence>
<dbReference type="RefSeq" id="WP_053854609.1">
    <property type="nucleotide sequence ID" value="NZ_ANBS01000001.1"/>
</dbReference>
<keyword evidence="3" id="KW-1185">Reference proteome</keyword>
<reference evidence="2" key="1">
    <citation type="submission" date="2018-01" db="EMBL/GenBank/DDBJ databases">
        <title>Comparative genomics of Mycobacterium mucogenicum and Mycobacterium neoaurum clade members emphasizing tRNA and non-coding RNA.</title>
        <authorList>
            <person name="Behra P.R.K."/>
            <person name="Pettersson B.M.F."/>
            <person name="Das S."/>
            <person name="Dasgupta S."/>
            <person name="Kirsebom L.A."/>
        </authorList>
    </citation>
    <scope>NUCLEOTIDE SEQUENCE</scope>
    <source>
        <strain evidence="2">DSM 44124</strain>
    </source>
</reference>
<accession>A0A8H2J8X6</accession>
<protein>
    <submittedName>
        <fullName evidence="2">Uncharacterized protein</fullName>
    </submittedName>
</protein>
<organism evidence="2">
    <name type="scientific">Mycolicibacterium mucogenicum DSM 44124</name>
    <dbReference type="NCBI Taxonomy" id="1226753"/>
    <lineage>
        <taxon>Bacteria</taxon>
        <taxon>Bacillati</taxon>
        <taxon>Actinomycetota</taxon>
        <taxon>Actinomycetes</taxon>
        <taxon>Mycobacteriales</taxon>
        <taxon>Mycobacteriaceae</taxon>
        <taxon>Mycolicibacterium</taxon>
    </lineage>
</organism>
<gene>
    <name evidence="1" type="ORF">C1S78_002800</name>
    <name evidence="2" type="ORF">C1S78_02800</name>
</gene>
<sequence>MPVRQGALPAVTGIKFGAIDIIEARLGTTQVWLKSLLRDDFNVPNSPGLGPNWVDHGPAVAPYQAYVDPAGYSRINIPYTGLISPGVAMQTSRWRYAAAVAPADDSYLEVKIGPMGSWLPQYISRAYLRGSNAAFTDGVGLAFRSSGQLQFSILIGNTETLVDIPNGTFGSGDVLRLIPSNRQFVVTKNGRWLGSWTDAGLTTQKGLGYRSVLASYMGSKDGPVGVQHFSPAFDYIEAGGGAAGLSIAALGFASYTWTRDCPIRPGNDYTPKADDLVLVFVNNTEPGRPITLPAGWTNLLGAGNTVISSPGSTCAAFWHLVTLAEEQTGTNSWLIPGLWNGNGYGGIYTVVVRGADPTAPINAFASNTSVSSTTPFVLPGLPGPALKDRSLVLGWAGADKTPSFPKNAAPAGWVVKAVDQAGSGGFWGWAPFDDQAILQRDALTQAGVPVLPANVTPGGSNNYCAVTVAVAVKPST</sequence>
<dbReference type="Proteomes" id="UP000309231">
    <property type="component" value="Chromosome"/>
</dbReference>
<evidence type="ECO:0000313" key="1">
    <source>
        <dbReference type="EMBL" id="QPG69976.1"/>
    </source>
</evidence>
<evidence type="ECO:0000313" key="3">
    <source>
        <dbReference type="Proteomes" id="UP000309231"/>
    </source>
</evidence>
<dbReference type="KEGG" id="mmuc:C1S78_002800"/>
<dbReference type="EMBL" id="CP062008">
    <property type="protein sequence ID" value="QPG69976.1"/>
    <property type="molecule type" value="Genomic_DNA"/>
</dbReference>
<dbReference type="GeneID" id="76723813"/>
<proteinExistence type="predicted"/>
<reference evidence="1 3" key="2">
    <citation type="journal article" date="2019" name="BMC Evol. Biol.">
        <title>Comparative genomics of Mycobacterium mucogenicum and Mycobacterium neoaurum clade members emphasizing tRNA and non-coding RNA.</title>
        <authorList>
            <person name="Behra P.R.K."/>
            <person name="Pettersson B.M.F."/>
            <person name="Das S."/>
            <person name="Dasgupta S."/>
            <person name="Kirsebom L.A."/>
        </authorList>
    </citation>
    <scope>NUCLEOTIDE SEQUENCE [LARGE SCALE GENOMIC DNA]</scope>
    <source>
        <strain evidence="1 3">DSM 44124</strain>
    </source>
</reference>
<dbReference type="EMBL" id="POTL01000001">
    <property type="protein sequence ID" value="TLH51426.1"/>
    <property type="molecule type" value="Genomic_DNA"/>
</dbReference>